<comment type="caution">
    <text evidence="1">The sequence shown here is derived from an EMBL/GenBank/DDBJ whole genome shotgun (WGS) entry which is preliminary data.</text>
</comment>
<proteinExistence type="predicted"/>
<sequence>MTAVLAHVHSFGLQSDCRSNIHFVDEGLVFYPCGSGSVLLSLETGEQQVVGGAAQGGITALGLSPNRRLLAVAERNPPDDEGVGTVYMYDVATLKRRKLLALPELGSDSIVAIAFSADGKMCLTQGAGPDWTLVLWNIEKAAKALCTVRTSAPMIGSAHAPPVRQADLCMTDPTLVCVSGDHILRFYRIAEGQLRPLNVNQKMELQDFMAHAWLPDERVALGTSTGDVLMLEGLEYHSTLMRPAGDTSERQAICCMAACGRGFVAGCVAGQLRIYERSDDPQELYRCQKVRMLEASPSGYPALTSIGVSPGEDTLAISTDTNQLYKVNLGSCDVQREDGGAGLFEHMGAPSHGPGPIQQTEGSIGGTRSARINAVDSCIWKPLVATVGADRTFRLWNYQTKVTASSLICLQLRFLRLPSDMPLTCDIALQCDGCLSK</sequence>
<dbReference type="InterPro" id="IPR052993">
    <property type="entry name" value="CFA-57"/>
</dbReference>
<dbReference type="AlphaFoldDB" id="A0A835ZB21"/>
<dbReference type="InterPro" id="IPR001680">
    <property type="entry name" value="WD40_rpt"/>
</dbReference>
<dbReference type="PANTHER" id="PTHR32215:SF0">
    <property type="entry name" value="CILIA- AND FLAGELLA-ASSOCIATED PROTEIN 57"/>
    <property type="match status" value="1"/>
</dbReference>
<dbReference type="Proteomes" id="UP000664859">
    <property type="component" value="Unassembled WGS sequence"/>
</dbReference>
<organism evidence="1 2">
    <name type="scientific">Tribonema minus</name>
    <dbReference type="NCBI Taxonomy" id="303371"/>
    <lineage>
        <taxon>Eukaryota</taxon>
        <taxon>Sar</taxon>
        <taxon>Stramenopiles</taxon>
        <taxon>Ochrophyta</taxon>
        <taxon>PX clade</taxon>
        <taxon>Xanthophyceae</taxon>
        <taxon>Tribonematales</taxon>
        <taxon>Tribonemataceae</taxon>
        <taxon>Tribonema</taxon>
    </lineage>
</organism>
<dbReference type="SMART" id="SM00320">
    <property type="entry name" value="WD40"/>
    <property type="match status" value="4"/>
</dbReference>
<keyword evidence="2" id="KW-1185">Reference proteome</keyword>
<dbReference type="SUPFAM" id="SSF50998">
    <property type="entry name" value="Quinoprotein alcohol dehydrogenase-like"/>
    <property type="match status" value="1"/>
</dbReference>
<evidence type="ECO:0000313" key="2">
    <source>
        <dbReference type="Proteomes" id="UP000664859"/>
    </source>
</evidence>
<dbReference type="OrthoDB" id="47276at2759"/>
<name>A0A835ZB21_9STRA</name>
<dbReference type="InterPro" id="IPR015943">
    <property type="entry name" value="WD40/YVTN_repeat-like_dom_sf"/>
</dbReference>
<dbReference type="InterPro" id="IPR011047">
    <property type="entry name" value="Quinoprotein_ADH-like_sf"/>
</dbReference>
<protein>
    <submittedName>
        <fullName evidence="1">Quinon protein alcohol dehydrogenase-like superfamily</fullName>
    </submittedName>
</protein>
<dbReference type="PANTHER" id="PTHR32215">
    <property type="entry name" value="CILIA- AND FLAGELLA-ASSOCIATED PROTEIN 57"/>
    <property type="match status" value="1"/>
</dbReference>
<dbReference type="EMBL" id="JAFCMP010000044">
    <property type="protein sequence ID" value="KAG5189826.1"/>
    <property type="molecule type" value="Genomic_DNA"/>
</dbReference>
<accession>A0A835ZB21</accession>
<evidence type="ECO:0000313" key="1">
    <source>
        <dbReference type="EMBL" id="KAG5189826.1"/>
    </source>
</evidence>
<dbReference type="Gene3D" id="2.130.10.10">
    <property type="entry name" value="YVTN repeat-like/Quinoprotein amine dehydrogenase"/>
    <property type="match status" value="1"/>
</dbReference>
<reference evidence="1" key="1">
    <citation type="submission" date="2021-02" db="EMBL/GenBank/DDBJ databases">
        <title>First Annotated Genome of the Yellow-green Alga Tribonema minus.</title>
        <authorList>
            <person name="Mahan K.M."/>
        </authorList>
    </citation>
    <scope>NUCLEOTIDE SEQUENCE</scope>
    <source>
        <strain evidence="1">UTEX B ZZ1240</strain>
    </source>
</reference>
<gene>
    <name evidence="1" type="ORF">JKP88DRAFT_176542</name>
</gene>